<dbReference type="Pfam" id="PF07714">
    <property type="entry name" value="PK_Tyr_Ser-Thr"/>
    <property type="match status" value="1"/>
</dbReference>
<name>A0A7I3ZFS8_PHYPA</name>
<feature type="domain" description="Protein kinase" evidence="1">
    <location>
        <begin position="1"/>
        <end position="90"/>
    </location>
</feature>
<dbReference type="EMBL" id="ABEU02000023">
    <property type="status" value="NOT_ANNOTATED_CDS"/>
    <property type="molecule type" value="Genomic_DNA"/>
</dbReference>
<dbReference type="AlphaFoldDB" id="A0A7I3ZFS8"/>
<reference evidence="2" key="3">
    <citation type="submission" date="2020-12" db="UniProtKB">
        <authorList>
            <consortium name="EnsemblPlants"/>
        </authorList>
    </citation>
    <scope>IDENTIFICATION</scope>
</reference>
<protein>
    <recommendedName>
        <fullName evidence="1">Protein kinase domain-containing protein</fullName>
    </recommendedName>
</protein>
<dbReference type="EnsemblPlants" id="Pp3c23_18010V3.2">
    <property type="protein sequence ID" value="PAC:32949948.CDS.1"/>
    <property type="gene ID" value="Pp3c23_18010"/>
</dbReference>
<reference evidence="2 3" key="1">
    <citation type="journal article" date="2008" name="Science">
        <title>The Physcomitrella genome reveals evolutionary insights into the conquest of land by plants.</title>
        <authorList>
            <person name="Rensing S."/>
            <person name="Lang D."/>
            <person name="Zimmer A."/>
            <person name="Terry A."/>
            <person name="Salamov A."/>
            <person name="Shapiro H."/>
            <person name="Nishiyama T."/>
            <person name="Perroud P.-F."/>
            <person name="Lindquist E."/>
            <person name="Kamisugi Y."/>
            <person name="Tanahashi T."/>
            <person name="Sakakibara K."/>
            <person name="Fujita T."/>
            <person name="Oishi K."/>
            <person name="Shin-I T."/>
            <person name="Kuroki Y."/>
            <person name="Toyoda A."/>
            <person name="Suzuki Y."/>
            <person name="Hashimoto A."/>
            <person name="Yamaguchi K."/>
            <person name="Sugano A."/>
            <person name="Kohara Y."/>
            <person name="Fujiyama A."/>
            <person name="Anterola A."/>
            <person name="Aoki S."/>
            <person name="Ashton N."/>
            <person name="Barbazuk W.B."/>
            <person name="Barker E."/>
            <person name="Bennetzen J."/>
            <person name="Bezanilla M."/>
            <person name="Blankenship R."/>
            <person name="Cho S.H."/>
            <person name="Dutcher S."/>
            <person name="Estelle M."/>
            <person name="Fawcett J.A."/>
            <person name="Gundlach H."/>
            <person name="Hanada K."/>
            <person name="Heyl A."/>
            <person name="Hicks K.A."/>
            <person name="Hugh J."/>
            <person name="Lohr M."/>
            <person name="Mayer K."/>
            <person name="Melkozernov A."/>
            <person name="Murata T."/>
            <person name="Nelson D."/>
            <person name="Pils B."/>
            <person name="Prigge M."/>
            <person name="Reiss B."/>
            <person name="Renner T."/>
            <person name="Rombauts S."/>
            <person name="Rushton P."/>
            <person name="Sanderfoot A."/>
            <person name="Schween G."/>
            <person name="Shiu S.-H."/>
            <person name="Stueber K."/>
            <person name="Theodoulou F.L."/>
            <person name="Tu H."/>
            <person name="Van de Peer Y."/>
            <person name="Verrier P.J."/>
            <person name="Waters E."/>
            <person name="Wood A."/>
            <person name="Yang L."/>
            <person name="Cove D."/>
            <person name="Cuming A."/>
            <person name="Hasebe M."/>
            <person name="Lucas S."/>
            <person name="Mishler D.B."/>
            <person name="Reski R."/>
            <person name="Grigoriev I."/>
            <person name="Quatrano R.S."/>
            <person name="Boore J.L."/>
        </authorList>
    </citation>
    <scope>NUCLEOTIDE SEQUENCE [LARGE SCALE GENOMIC DNA]</scope>
    <source>
        <strain evidence="2 3">cv. Gransden 2004</strain>
    </source>
</reference>
<dbReference type="GO" id="GO:0005524">
    <property type="term" value="F:ATP binding"/>
    <property type="evidence" value="ECO:0007669"/>
    <property type="project" value="InterPro"/>
</dbReference>
<evidence type="ECO:0000259" key="1">
    <source>
        <dbReference type="PROSITE" id="PS50011"/>
    </source>
</evidence>
<reference evidence="2 3" key="2">
    <citation type="journal article" date="2018" name="Plant J.">
        <title>The Physcomitrella patens chromosome-scale assembly reveals moss genome structure and evolution.</title>
        <authorList>
            <person name="Lang D."/>
            <person name="Ullrich K.K."/>
            <person name="Murat F."/>
            <person name="Fuchs J."/>
            <person name="Jenkins J."/>
            <person name="Haas F.B."/>
            <person name="Piednoel M."/>
            <person name="Gundlach H."/>
            <person name="Van Bel M."/>
            <person name="Meyberg R."/>
            <person name="Vives C."/>
            <person name="Morata J."/>
            <person name="Symeonidi A."/>
            <person name="Hiss M."/>
            <person name="Muchero W."/>
            <person name="Kamisugi Y."/>
            <person name="Saleh O."/>
            <person name="Blanc G."/>
            <person name="Decker E.L."/>
            <person name="van Gessel N."/>
            <person name="Grimwood J."/>
            <person name="Hayes R.D."/>
            <person name="Graham S.W."/>
            <person name="Gunter L.E."/>
            <person name="McDaniel S.F."/>
            <person name="Hoernstein S.N.W."/>
            <person name="Larsson A."/>
            <person name="Li F.W."/>
            <person name="Perroud P.F."/>
            <person name="Phillips J."/>
            <person name="Ranjan P."/>
            <person name="Rokshar D.S."/>
            <person name="Rothfels C.J."/>
            <person name="Schneider L."/>
            <person name="Shu S."/>
            <person name="Stevenson D.W."/>
            <person name="Thummler F."/>
            <person name="Tillich M."/>
            <person name="Villarreal Aguilar J.C."/>
            <person name="Widiez T."/>
            <person name="Wong G.K."/>
            <person name="Wymore A."/>
            <person name="Zhang Y."/>
            <person name="Zimmer A.D."/>
            <person name="Quatrano R.S."/>
            <person name="Mayer K.F.X."/>
            <person name="Goodstein D."/>
            <person name="Casacuberta J.M."/>
            <person name="Vandepoele K."/>
            <person name="Reski R."/>
            <person name="Cuming A.C."/>
            <person name="Tuskan G.A."/>
            <person name="Maumus F."/>
            <person name="Salse J."/>
            <person name="Schmutz J."/>
            <person name="Rensing S.A."/>
        </authorList>
    </citation>
    <scope>NUCLEOTIDE SEQUENCE [LARGE SCALE GENOMIC DNA]</scope>
    <source>
        <strain evidence="2 3">cv. Gransden 2004</strain>
    </source>
</reference>
<evidence type="ECO:0000313" key="2">
    <source>
        <dbReference type="EnsemblPlants" id="PAC:32949948.CDS.1"/>
    </source>
</evidence>
<dbReference type="PANTHER" id="PTHR44329:SF260">
    <property type="entry name" value="PROTEIN KINASE DOMAIN-CONTAINING PROTEIN"/>
    <property type="match status" value="1"/>
</dbReference>
<proteinExistence type="predicted"/>
<dbReference type="Gramene" id="Pp3c23_18010V3.2">
    <property type="protein sequence ID" value="PAC:32949948.CDS.1"/>
    <property type="gene ID" value="Pp3c23_18010"/>
</dbReference>
<dbReference type="PROSITE" id="PS50011">
    <property type="entry name" value="PROTEIN_KINASE_DOM"/>
    <property type="match status" value="1"/>
</dbReference>
<dbReference type="InterPro" id="IPR011009">
    <property type="entry name" value="Kinase-like_dom_sf"/>
</dbReference>
<evidence type="ECO:0000313" key="3">
    <source>
        <dbReference type="Proteomes" id="UP000006727"/>
    </source>
</evidence>
<dbReference type="GO" id="GO:0004672">
    <property type="term" value="F:protein kinase activity"/>
    <property type="evidence" value="ECO:0007669"/>
    <property type="project" value="InterPro"/>
</dbReference>
<sequence length="95" mass="11074">MTKEVDVYSYAMTCYEILTGKGPFEDEQVITGAANLRTRVMEGARPPLPSTNSLIDERVRELVEACWHQEPSKWPSFKQIVERLSQHQNCQNWRF</sequence>
<dbReference type="PANTHER" id="PTHR44329">
    <property type="entry name" value="SERINE/THREONINE-PROTEIN KINASE TNNI3K-RELATED"/>
    <property type="match status" value="1"/>
</dbReference>
<organism evidence="2 3">
    <name type="scientific">Physcomitrium patens</name>
    <name type="common">Spreading-leaved earth moss</name>
    <name type="synonym">Physcomitrella patens</name>
    <dbReference type="NCBI Taxonomy" id="3218"/>
    <lineage>
        <taxon>Eukaryota</taxon>
        <taxon>Viridiplantae</taxon>
        <taxon>Streptophyta</taxon>
        <taxon>Embryophyta</taxon>
        <taxon>Bryophyta</taxon>
        <taxon>Bryophytina</taxon>
        <taxon>Bryopsida</taxon>
        <taxon>Funariidae</taxon>
        <taxon>Funariales</taxon>
        <taxon>Funariaceae</taxon>
        <taxon>Physcomitrium</taxon>
    </lineage>
</organism>
<dbReference type="InterPro" id="IPR000719">
    <property type="entry name" value="Prot_kinase_dom"/>
</dbReference>
<dbReference type="InterPro" id="IPR051681">
    <property type="entry name" value="Ser/Thr_Kinases-Pseudokinases"/>
</dbReference>
<dbReference type="Gene3D" id="1.10.510.10">
    <property type="entry name" value="Transferase(Phosphotransferase) domain 1"/>
    <property type="match status" value="1"/>
</dbReference>
<dbReference type="InterPro" id="IPR001245">
    <property type="entry name" value="Ser-Thr/Tyr_kinase_cat_dom"/>
</dbReference>
<accession>A0A7I3ZFS8</accession>
<keyword evidence="3" id="KW-1185">Reference proteome</keyword>
<dbReference type="Proteomes" id="UP000006727">
    <property type="component" value="Chromosome 23"/>
</dbReference>
<dbReference type="SUPFAM" id="SSF56112">
    <property type="entry name" value="Protein kinase-like (PK-like)"/>
    <property type="match status" value="1"/>
</dbReference>